<sequence>MTSLKVKREIVERRINRIKEYVFESNELEQVYIDDQKMISRLCDDTNSLKIALYDYFARISWIEIDNQLNKSEQLFRRSIFGDIHIMVEDINLGEESSLKVYKTLFDEELEEGIIHFLPLLGKNNRNLKAGVATENHGFGYHYHYCKGKNIARHDRTTLQFTNDVKDIGKNDFTMYSGQHGSGIKVVADEVNGKIRTSLISKNKDLVKKYKKNWLKVSKDFEEFKLFS</sequence>
<keyword evidence="2" id="KW-1185">Reference proteome</keyword>
<protein>
    <submittedName>
        <fullName evidence="1">Uncharacterized protein</fullName>
    </submittedName>
</protein>
<gene>
    <name evidence="1" type="ordered locus">BMS_0780</name>
</gene>
<dbReference type="KEGG" id="bmx:BMS_0780"/>
<proteinExistence type="predicted"/>
<evidence type="ECO:0000313" key="1">
    <source>
        <dbReference type="EMBL" id="CBW25682.1"/>
    </source>
</evidence>
<dbReference type="EMBL" id="FQ312005">
    <property type="protein sequence ID" value="CBW25682.1"/>
    <property type="molecule type" value="Genomic_DNA"/>
</dbReference>
<dbReference type="HOGENOM" id="CLU_1213443_0_0_7"/>
<dbReference type="AlphaFoldDB" id="E1X5W5"/>
<dbReference type="STRING" id="862908.BMS_0780"/>
<organism evidence="1 2">
    <name type="scientific">Halobacteriovorax marinus (strain ATCC BAA-682 / DSM 15412 / SJ)</name>
    <name type="common">Bacteriovorax marinus</name>
    <dbReference type="NCBI Taxonomy" id="862908"/>
    <lineage>
        <taxon>Bacteria</taxon>
        <taxon>Pseudomonadati</taxon>
        <taxon>Bdellovibrionota</taxon>
        <taxon>Bacteriovoracia</taxon>
        <taxon>Bacteriovoracales</taxon>
        <taxon>Halobacteriovoraceae</taxon>
        <taxon>Halobacteriovorax</taxon>
    </lineage>
</organism>
<dbReference type="OrthoDB" id="8451810at2"/>
<dbReference type="PATRIC" id="fig|862908.3.peg.747"/>
<dbReference type="RefSeq" id="WP_014243467.1">
    <property type="nucleotide sequence ID" value="NC_016620.1"/>
</dbReference>
<dbReference type="Proteomes" id="UP000008963">
    <property type="component" value="Chromosome"/>
</dbReference>
<name>E1X5W5_HALMS</name>
<accession>E1X5W5</accession>
<reference evidence="2" key="1">
    <citation type="journal article" date="2013" name="ISME J.">
        <title>A small predatory core genome in the divergent marine Bacteriovorax marinus SJ and the terrestrial Bdellovibrio bacteriovorus.</title>
        <authorList>
            <person name="Crossman L.C."/>
            <person name="Chen H."/>
            <person name="Cerdeno-Tarraga A.M."/>
            <person name="Brooks K."/>
            <person name="Quail M.A."/>
            <person name="Pineiro S.A."/>
            <person name="Hobley L."/>
            <person name="Sockett R.E."/>
            <person name="Bentley S.D."/>
            <person name="Parkhill J."/>
            <person name="Williams H.N."/>
            <person name="Stine O.C."/>
        </authorList>
    </citation>
    <scope>NUCLEOTIDE SEQUENCE [LARGE SCALE GENOMIC DNA]</scope>
    <source>
        <strain evidence="2">ATCC BAA-682 / DSM 15412 / SJ</strain>
    </source>
</reference>
<evidence type="ECO:0000313" key="2">
    <source>
        <dbReference type="Proteomes" id="UP000008963"/>
    </source>
</evidence>